<feature type="transmembrane region" description="Helical" evidence="1">
    <location>
        <begin position="173"/>
        <end position="198"/>
    </location>
</feature>
<proteinExistence type="predicted"/>
<dbReference type="PANTHER" id="PTHR41795:SF1">
    <property type="entry name" value="EXOPOLYSACCHARIDE SYNTHESIS PROTEIN"/>
    <property type="match status" value="1"/>
</dbReference>
<dbReference type="AlphaFoldDB" id="A0A941D7V4"/>
<name>A0A941D7V4_9CAUL</name>
<dbReference type="InterPro" id="IPR010331">
    <property type="entry name" value="ExoD"/>
</dbReference>
<keyword evidence="1" id="KW-1133">Transmembrane helix</keyword>
<dbReference type="Proteomes" id="UP000622580">
    <property type="component" value="Unassembled WGS sequence"/>
</dbReference>
<protein>
    <submittedName>
        <fullName evidence="2">Exopolysaccharide biosynthesis protein</fullName>
    </submittedName>
</protein>
<comment type="caution">
    <text evidence="2">The sequence shown here is derived from an EMBL/GenBank/DDBJ whole genome shotgun (WGS) entry which is preliminary data.</text>
</comment>
<evidence type="ECO:0000313" key="2">
    <source>
        <dbReference type="EMBL" id="MBR7621728.1"/>
    </source>
</evidence>
<gene>
    <name evidence="2" type="ORF">JKL49_20220</name>
</gene>
<keyword evidence="3" id="KW-1185">Reference proteome</keyword>
<feature type="transmembrane region" description="Helical" evidence="1">
    <location>
        <begin position="120"/>
        <end position="143"/>
    </location>
</feature>
<keyword evidence="1" id="KW-0472">Membrane</keyword>
<dbReference type="RefSeq" id="WP_215343249.1">
    <property type="nucleotide sequence ID" value="NZ_JAGSGD010000003.1"/>
</dbReference>
<sequence length="208" mass="22474">MPDRAFPRHLSLSAHIRALGQQAAEKVTLGEIIDSFGRRAFGALMFVLAIPNLLPLPPGSTTLLGAPLLLISPQMVIGFQTLWLPRFIDDREMSRADLARVFDRLLPWLERIEQVSRPRLVFMFGPIGDRLIGLICTLLSFVLILPIPLGNMLPALTIAVLAFSMVQRDGLLALLGYGLAAVSGAVLLLSAGVVMAAVHHLVGWVAGA</sequence>
<evidence type="ECO:0000256" key="1">
    <source>
        <dbReference type="SAM" id="Phobius"/>
    </source>
</evidence>
<reference evidence="2" key="1">
    <citation type="submission" date="2021-04" db="EMBL/GenBank/DDBJ databases">
        <title>Draft genome assembly of strain Phenylobacterium sp. 20VBR1 using MiniION and Illumina platforms.</title>
        <authorList>
            <person name="Thomas F.A."/>
            <person name="Krishnan K.P."/>
            <person name="Sinha R.K."/>
        </authorList>
    </citation>
    <scope>NUCLEOTIDE SEQUENCE</scope>
    <source>
        <strain evidence="2">20VBR1</strain>
    </source>
</reference>
<organism evidence="2 3">
    <name type="scientific">Phenylobacterium glaciei</name>
    <dbReference type="NCBI Taxonomy" id="2803784"/>
    <lineage>
        <taxon>Bacteria</taxon>
        <taxon>Pseudomonadati</taxon>
        <taxon>Pseudomonadota</taxon>
        <taxon>Alphaproteobacteria</taxon>
        <taxon>Caulobacterales</taxon>
        <taxon>Caulobacteraceae</taxon>
        <taxon>Phenylobacterium</taxon>
    </lineage>
</organism>
<dbReference type="PIRSF" id="PIRSF033239">
    <property type="entry name" value="ExoD"/>
    <property type="match status" value="1"/>
</dbReference>
<dbReference type="Pfam" id="PF06055">
    <property type="entry name" value="ExoD"/>
    <property type="match status" value="1"/>
</dbReference>
<keyword evidence="1" id="KW-0812">Transmembrane</keyword>
<dbReference type="EMBL" id="JAGSGD010000003">
    <property type="protein sequence ID" value="MBR7621728.1"/>
    <property type="molecule type" value="Genomic_DNA"/>
</dbReference>
<accession>A0A941D7V4</accession>
<dbReference type="PANTHER" id="PTHR41795">
    <property type="entry name" value="EXOPOLYSACCHARIDE SYNTHESIS PROTEIN"/>
    <property type="match status" value="1"/>
</dbReference>
<evidence type="ECO:0000313" key="3">
    <source>
        <dbReference type="Proteomes" id="UP000622580"/>
    </source>
</evidence>